<reference evidence="1" key="2">
    <citation type="submission" date="2025-09" db="UniProtKB">
        <authorList>
            <consortium name="Ensembl"/>
        </authorList>
    </citation>
    <scope>IDENTIFICATION</scope>
</reference>
<protein>
    <submittedName>
        <fullName evidence="1">Uncharacterized protein</fullName>
    </submittedName>
</protein>
<dbReference type="OMA" id="SCLDYHD"/>
<evidence type="ECO:0000313" key="1">
    <source>
        <dbReference type="Ensembl" id="ENSCATP00000005759.1"/>
    </source>
</evidence>
<name>A0A2K5KYK1_CERAT</name>
<reference evidence="1" key="1">
    <citation type="submission" date="2025-08" db="UniProtKB">
        <authorList>
            <consortium name="Ensembl"/>
        </authorList>
    </citation>
    <scope>IDENTIFICATION</scope>
</reference>
<dbReference type="Ensembl" id="ENSCATT00000021244.1">
    <property type="protein sequence ID" value="ENSCATP00000005759.1"/>
    <property type="gene ID" value="ENSCATG00000018488.1"/>
</dbReference>
<evidence type="ECO:0000313" key="2">
    <source>
        <dbReference type="Proteomes" id="UP000233060"/>
    </source>
</evidence>
<proteinExistence type="predicted"/>
<dbReference type="Proteomes" id="UP000233060">
    <property type="component" value="Unassembled WGS sequence"/>
</dbReference>
<sequence length="92" mass="10127">MSQVILARLVKQNLSRGCLCPPQPHDTSSFLWSRTLSNINSVHKIRGPSQAGNPPTGDKKEFSHCLGCVVLGLPEELSCLDYHDSELGRIIK</sequence>
<dbReference type="GeneTree" id="ENSGT00910000147232"/>
<organism evidence="1 2">
    <name type="scientific">Cercocebus atys</name>
    <name type="common">Sooty mangabey</name>
    <name type="synonym">Cercocebus torquatus atys</name>
    <dbReference type="NCBI Taxonomy" id="9531"/>
    <lineage>
        <taxon>Eukaryota</taxon>
        <taxon>Metazoa</taxon>
        <taxon>Chordata</taxon>
        <taxon>Craniata</taxon>
        <taxon>Vertebrata</taxon>
        <taxon>Euteleostomi</taxon>
        <taxon>Mammalia</taxon>
        <taxon>Eutheria</taxon>
        <taxon>Euarchontoglires</taxon>
        <taxon>Primates</taxon>
        <taxon>Haplorrhini</taxon>
        <taxon>Catarrhini</taxon>
        <taxon>Cercopithecidae</taxon>
        <taxon>Cercopithecinae</taxon>
        <taxon>Cercocebus</taxon>
    </lineage>
</organism>
<keyword evidence="2" id="KW-1185">Reference proteome</keyword>
<dbReference type="AlphaFoldDB" id="A0A2K5KYK1"/>
<accession>A0A2K5KYK1</accession>